<name>A0A833KZW2_UNCSA</name>
<dbReference type="EMBL" id="WPAF01000032">
    <property type="protein sequence ID" value="KAF0133192.1"/>
    <property type="molecule type" value="Genomic_DNA"/>
</dbReference>
<organism evidence="1 2">
    <name type="scientific">Candidatus Saganbacteria bacterium</name>
    <dbReference type="NCBI Taxonomy" id="2575572"/>
    <lineage>
        <taxon>Bacteria</taxon>
        <taxon>Bacillati</taxon>
        <taxon>Saganbacteria</taxon>
    </lineage>
</organism>
<dbReference type="InterPro" id="IPR011990">
    <property type="entry name" value="TPR-like_helical_dom_sf"/>
</dbReference>
<evidence type="ECO:0008006" key="3">
    <source>
        <dbReference type="Google" id="ProtNLM"/>
    </source>
</evidence>
<protein>
    <recommendedName>
        <fullName evidence="3">Tetratricopeptide repeat protein</fullName>
    </recommendedName>
</protein>
<proteinExistence type="predicted"/>
<comment type="caution">
    <text evidence="1">The sequence shown here is derived from an EMBL/GenBank/DDBJ whole genome shotgun (WGS) entry which is preliminary data.</text>
</comment>
<evidence type="ECO:0000313" key="1">
    <source>
        <dbReference type="EMBL" id="KAF0133192.1"/>
    </source>
</evidence>
<sequence>MGIISPIISSAVDLEADFPAPSEREKIQKLIEKYRTILRKYPGRPDIGEIKFGLADLYVGRGDAGDYDKAKYFYEDILKTCSSPFLRARAFVGKAELSVPGIKKEEIQDAIDMCATARKNLGDDISDFFTAKTYIVEADLRLVRNDKGDHGKALKMHEKLIQERKANWYFRARALLGKAELILYHYPAKLTDAIGLCARSSKLLKDRPADYFSVKTKTIESELRIRRAKAEDFKAAENLLKEVIRIPHAFADLTARAKTNLAEISKHPLASKLLKELHQMEGLDPYLTDKIKQIEAGLKTK</sequence>
<evidence type="ECO:0000313" key="2">
    <source>
        <dbReference type="Proteomes" id="UP000488506"/>
    </source>
</evidence>
<reference evidence="1 2" key="1">
    <citation type="submission" date="2019-12" db="EMBL/GenBank/DDBJ databases">
        <authorList>
            <person name="Wolfe R."/>
            <person name="Danczak R."/>
            <person name="Wilkins M."/>
        </authorList>
    </citation>
    <scope>NUCLEOTIDE SEQUENCE [LARGE SCALE GENOMIC DNA]</scope>
    <source>
        <strain evidence="1">X2_MaxBin.013</strain>
    </source>
</reference>
<dbReference type="AlphaFoldDB" id="A0A833KZW2"/>
<gene>
    <name evidence="1" type="ORF">FD145_1393</name>
</gene>
<accession>A0A833KZW2</accession>
<dbReference type="Gene3D" id="1.25.40.10">
    <property type="entry name" value="Tetratricopeptide repeat domain"/>
    <property type="match status" value="1"/>
</dbReference>
<dbReference type="Proteomes" id="UP000488506">
    <property type="component" value="Unassembled WGS sequence"/>
</dbReference>